<evidence type="ECO:0000256" key="1">
    <source>
        <dbReference type="SAM" id="MobiDB-lite"/>
    </source>
</evidence>
<evidence type="ECO:0000313" key="3">
    <source>
        <dbReference type="EMBL" id="RZV08517.1"/>
    </source>
</evidence>
<organism evidence="3 4">
    <name type="scientific">Natrinema hispanicum</name>
    <dbReference type="NCBI Taxonomy" id="392421"/>
    <lineage>
        <taxon>Archaea</taxon>
        <taxon>Methanobacteriati</taxon>
        <taxon>Methanobacteriota</taxon>
        <taxon>Stenosarchaea group</taxon>
        <taxon>Halobacteria</taxon>
        <taxon>Halobacteriales</taxon>
        <taxon>Natrialbaceae</taxon>
        <taxon>Natrinema</taxon>
    </lineage>
</organism>
<reference evidence="3 4" key="1">
    <citation type="submission" date="2019-02" db="EMBL/GenBank/DDBJ databases">
        <title>Genomic Encyclopedia of Archaeal and Bacterial Type Strains, Phase II (KMG-II): from individual species to whole genera.</title>
        <authorList>
            <person name="Goeker M."/>
        </authorList>
    </citation>
    <scope>NUCLEOTIDE SEQUENCE [LARGE SCALE GENOMIC DNA]</scope>
    <source>
        <strain evidence="3 4">DSM 18328</strain>
    </source>
</reference>
<proteinExistence type="predicted"/>
<evidence type="ECO:0000313" key="4">
    <source>
        <dbReference type="Proteomes" id="UP000291097"/>
    </source>
</evidence>
<evidence type="ECO:0000256" key="2">
    <source>
        <dbReference type="SAM" id="Phobius"/>
    </source>
</evidence>
<feature type="transmembrane region" description="Helical" evidence="2">
    <location>
        <begin position="161"/>
        <end position="179"/>
    </location>
</feature>
<evidence type="ECO:0008006" key="5">
    <source>
        <dbReference type="Google" id="ProtNLM"/>
    </source>
</evidence>
<comment type="caution">
    <text evidence="3">The sequence shown here is derived from an EMBL/GenBank/DDBJ whole genome shotgun (WGS) entry which is preliminary data.</text>
</comment>
<feature type="transmembrane region" description="Helical" evidence="2">
    <location>
        <begin position="133"/>
        <end position="155"/>
    </location>
</feature>
<feature type="region of interest" description="Disordered" evidence="1">
    <location>
        <begin position="17"/>
        <end position="63"/>
    </location>
</feature>
<dbReference type="Proteomes" id="UP000291097">
    <property type="component" value="Unassembled WGS sequence"/>
</dbReference>
<gene>
    <name evidence="3" type="ORF">BDK88_2587</name>
</gene>
<dbReference type="EMBL" id="SHMP01000005">
    <property type="protein sequence ID" value="RZV08517.1"/>
    <property type="molecule type" value="Genomic_DNA"/>
</dbReference>
<feature type="compositionally biased region" description="Basic and acidic residues" evidence="1">
    <location>
        <begin position="17"/>
        <end position="26"/>
    </location>
</feature>
<keyword evidence="2" id="KW-0472">Membrane</keyword>
<dbReference type="AlphaFoldDB" id="A0A482YBB6"/>
<accession>A0A482YBB6</accession>
<name>A0A482YBB6_9EURY</name>
<keyword evidence="2" id="KW-1133">Transmembrane helix</keyword>
<protein>
    <recommendedName>
        <fullName evidence="5">DUF456 domain-containing protein</fullName>
    </recommendedName>
</protein>
<sequence>MLSAALWSAMSDRSDELTERRNRDVPATDDFLEETNRLRSESDVAGGDESVASAGDTSSVAGGETRSWYSPLTSRLSLGRYFSPKGYAALVALLGVGLLVGATVLPIAGRMIGMFVTAFLIGLVASKRRYLEVTAAGVSVGAITAVLNNAIITVAGSGQTVVAIGATFGLLASLVGYYFGRDLHDGLNRDLE</sequence>
<feature type="transmembrane region" description="Helical" evidence="2">
    <location>
        <begin position="87"/>
        <end position="105"/>
    </location>
</feature>
<keyword evidence="2" id="KW-0812">Transmembrane</keyword>